<dbReference type="Gene3D" id="3.40.720.10">
    <property type="entry name" value="Alkaline Phosphatase, subunit A"/>
    <property type="match status" value="1"/>
</dbReference>
<dbReference type="InterPro" id="IPR017850">
    <property type="entry name" value="Alkaline_phosphatase_core_sf"/>
</dbReference>
<evidence type="ECO:0000313" key="1">
    <source>
        <dbReference type="EMBL" id="VDI35225.1"/>
    </source>
</evidence>
<dbReference type="GO" id="GO:0005615">
    <property type="term" value="C:extracellular space"/>
    <property type="evidence" value="ECO:0007669"/>
    <property type="project" value="TreeGrafter"/>
</dbReference>
<accession>A0A8B6EJX6</accession>
<evidence type="ECO:0008006" key="3">
    <source>
        <dbReference type="Google" id="ProtNLM"/>
    </source>
</evidence>
<keyword evidence="2" id="KW-1185">Reference proteome</keyword>
<dbReference type="SUPFAM" id="SSF53649">
    <property type="entry name" value="Alkaline phosphatase-like"/>
    <property type="match status" value="1"/>
</dbReference>
<dbReference type="EMBL" id="UYJE01005225">
    <property type="protein sequence ID" value="VDI35225.1"/>
    <property type="molecule type" value="Genomic_DNA"/>
</dbReference>
<dbReference type="FunFam" id="3.40.720.10:FF:000017">
    <property type="entry name" value="Predicted protein"/>
    <property type="match status" value="1"/>
</dbReference>
<dbReference type="PANTHER" id="PTHR10974">
    <property type="entry name" value="FI08016P-RELATED"/>
    <property type="match status" value="1"/>
</dbReference>
<gene>
    <name evidence="1" type="ORF">MGAL_10B059323</name>
</gene>
<dbReference type="CDD" id="cd16021">
    <property type="entry name" value="ALP_like"/>
    <property type="match status" value="1"/>
</dbReference>
<dbReference type="Proteomes" id="UP000596742">
    <property type="component" value="Unassembled WGS sequence"/>
</dbReference>
<dbReference type="Pfam" id="PF02995">
    <property type="entry name" value="DUF229"/>
    <property type="match status" value="1"/>
</dbReference>
<dbReference type="PANTHER" id="PTHR10974:SF1">
    <property type="entry name" value="FI08016P-RELATED"/>
    <property type="match status" value="1"/>
</dbReference>
<name>A0A8B6EJX6_MYTGA</name>
<reference evidence="1" key="1">
    <citation type="submission" date="2018-11" db="EMBL/GenBank/DDBJ databases">
        <authorList>
            <person name="Alioto T."/>
            <person name="Alioto T."/>
        </authorList>
    </citation>
    <scope>NUCLEOTIDE SEQUENCE</scope>
</reference>
<dbReference type="AlphaFoldDB" id="A0A8B6EJX6"/>
<dbReference type="OrthoDB" id="413313at2759"/>
<organism evidence="1 2">
    <name type="scientific">Mytilus galloprovincialis</name>
    <name type="common">Mediterranean mussel</name>
    <dbReference type="NCBI Taxonomy" id="29158"/>
    <lineage>
        <taxon>Eukaryota</taxon>
        <taxon>Metazoa</taxon>
        <taxon>Spiralia</taxon>
        <taxon>Lophotrochozoa</taxon>
        <taxon>Mollusca</taxon>
        <taxon>Bivalvia</taxon>
        <taxon>Autobranchia</taxon>
        <taxon>Pteriomorphia</taxon>
        <taxon>Mytilida</taxon>
        <taxon>Mytiloidea</taxon>
        <taxon>Mytilidae</taxon>
        <taxon>Mytilinae</taxon>
        <taxon>Mytilus</taxon>
    </lineage>
</organism>
<comment type="caution">
    <text evidence="1">The sequence shown here is derived from an EMBL/GenBank/DDBJ whole genome shotgun (WGS) entry which is preliminary data.</text>
</comment>
<protein>
    <recommendedName>
        <fullName evidence="3">Sulfatase N-terminal domain-containing protein</fullName>
    </recommendedName>
</protein>
<dbReference type="InterPro" id="IPR004245">
    <property type="entry name" value="DUF229"/>
</dbReference>
<proteinExistence type="predicted"/>
<evidence type="ECO:0000313" key="2">
    <source>
        <dbReference type="Proteomes" id="UP000596742"/>
    </source>
</evidence>
<sequence>MLRYMQKTWSYLVNEINAIDLLGYNKVADNTFPNIVPMTVGKSANQLPRNKSVWLMQMDDYNFIWNNYSAKGYRTFYAEDHPNIAMFDFNKAGFKKRPPGDYFNRPLSVAMEKNKNIWNSYHNCVHGRTEIDIVLNYLKDFTKMFQNKPHFSFTFMTRLTHDNLDGAYKADKIYLKFFKDMFKSDNLKNTVVFFFSDHGMRFGKIRETFVGKLEERLPLMLIVFPPWFLKKYPDINKNLRINARRLTTPFDIFATLEHILDFNGIDKKEVIKKRSMSLLNEIPEDRTCVDADILPHWCTCSKLKTLDIQNKTVINVGHTIVSLINQDLKDSFDVCEPLYLKSIKHALLVIPFEKRLRIKKTRQHVIDRKVTNGDHVKSYIDYQITVQTKPGDAVFEATLRFDLKGKTYDLVGDFSRINKYGNQSHCIEEHHLKKLCYCKIQP</sequence>